<dbReference type="GO" id="GO:0003856">
    <property type="term" value="F:3-dehydroquinate synthase activity"/>
    <property type="evidence" value="ECO:0007669"/>
    <property type="project" value="TreeGrafter"/>
</dbReference>
<feature type="domain" description="3-dehydroquinate synthase C-terminal" evidence="14">
    <location>
        <begin position="185"/>
        <end position="332"/>
    </location>
</feature>
<dbReference type="GO" id="GO:0009073">
    <property type="term" value="P:aromatic amino acid family biosynthetic process"/>
    <property type="evidence" value="ECO:0007669"/>
    <property type="project" value="InterPro"/>
</dbReference>
<organism evidence="15 16">
    <name type="scientific">Streptomyces sedi</name>
    <dbReference type="NCBI Taxonomy" id="555059"/>
    <lineage>
        <taxon>Bacteria</taxon>
        <taxon>Bacillati</taxon>
        <taxon>Actinomycetota</taxon>
        <taxon>Actinomycetes</taxon>
        <taxon>Kitasatosporales</taxon>
        <taxon>Streptomycetaceae</taxon>
        <taxon>Streptomyces</taxon>
    </lineage>
</organism>
<comment type="cofactor">
    <cofactor evidence="1">
        <name>NAD(+)</name>
        <dbReference type="ChEBI" id="CHEBI:57540"/>
    </cofactor>
</comment>
<evidence type="ECO:0000256" key="4">
    <source>
        <dbReference type="ARBA" id="ARBA00023027"/>
    </source>
</evidence>
<evidence type="ECO:0000256" key="12">
    <source>
        <dbReference type="ARBA" id="ARBA00040375"/>
    </source>
</evidence>
<keyword evidence="6" id="KW-0170">Cobalt</keyword>
<accession>A0A5C4UR06</accession>
<feature type="domain" description="3-dehydroquinate synthase N-terminal" evidence="13">
    <location>
        <begin position="72"/>
        <end position="183"/>
    </location>
</feature>
<evidence type="ECO:0000313" key="15">
    <source>
        <dbReference type="EMBL" id="TNM25865.1"/>
    </source>
</evidence>
<comment type="similarity">
    <text evidence="10">Belongs to the sugar phosphate cyclases superfamily. DOI synthase family.</text>
</comment>
<dbReference type="Gene3D" id="3.40.50.1970">
    <property type="match status" value="1"/>
</dbReference>
<keyword evidence="5" id="KW-0456">Lyase</keyword>
<dbReference type="PROSITE" id="PS51257">
    <property type="entry name" value="PROKAR_LIPOPROTEIN"/>
    <property type="match status" value="1"/>
</dbReference>
<comment type="function">
    <text evidence="8">Catalyzes the intramolecular carbocycle formation from D-glucose-6-phosphate to 2-deoxy-scyllo-inosose (DOI).</text>
</comment>
<dbReference type="EMBL" id="VDGT01000027">
    <property type="protein sequence ID" value="TNM25865.1"/>
    <property type="molecule type" value="Genomic_DNA"/>
</dbReference>
<keyword evidence="4" id="KW-0520">NAD</keyword>
<evidence type="ECO:0000256" key="2">
    <source>
        <dbReference type="ARBA" id="ARBA00001941"/>
    </source>
</evidence>
<dbReference type="InterPro" id="IPR030963">
    <property type="entry name" value="DHQ_synth_fam"/>
</dbReference>
<protein>
    <recommendedName>
        <fullName evidence="12">2-deoxy-scyllo-inosose synthase</fullName>
        <ecNumber evidence="11">4.2.3.124</ecNumber>
    </recommendedName>
</protein>
<dbReference type="SUPFAM" id="SSF56796">
    <property type="entry name" value="Dehydroquinate synthase-like"/>
    <property type="match status" value="1"/>
</dbReference>
<dbReference type="PIRSF" id="PIRSF001455">
    <property type="entry name" value="DHQ_synth"/>
    <property type="match status" value="1"/>
</dbReference>
<comment type="catalytic activity">
    <reaction evidence="7">
        <text>D-glucose 6-phosphate = 2-deoxy-L-scyllo-inosose + phosphate</text>
        <dbReference type="Rhea" id="RHEA:33071"/>
        <dbReference type="ChEBI" id="CHEBI:43474"/>
        <dbReference type="ChEBI" id="CHEBI:61548"/>
        <dbReference type="ChEBI" id="CHEBI:64796"/>
        <dbReference type="EC" id="4.2.3.124"/>
    </reaction>
</comment>
<evidence type="ECO:0000256" key="3">
    <source>
        <dbReference type="ARBA" id="ARBA00022723"/>
    </source>
</evidence>
<evidence type="ECO:0000256" key="11">
    <source>
        <dbReference type="ARBA" id="ARBA00039146"/>
    </source>
</evidence>
<evidence type="ECO:0000259" key="14">
    <source>
        <dbReference type="Pfam" id="PF24621"/>
    </source>
</evidence>
<keyword evidence="3" id="KW-0479">Metal-binding</keyword>
<sequence length="390" mass="41732">MTGRDWNERSVAMGEFVYPYYFGAGCLERITSAMAGYDTDQFVVVTDDHVLALHGEAFLSGLRRHAPVQVLSLPPGDAMKSVLHLNSHLEKAIGAGATRRSVVVAFGGGVVGNLAGLTAATLYRGIRLVHVPTTTIAAMDSVLSLKQTVNSGHGKNHIGTYHAPEAVYLDVDLLRTLDDKQLRSGLCEAAKNCLAIRPEALPVLRTRLAGGNLSSPDVLLWLLEESLTAKSSVTGDDAREQRSGLVLEYGHTVGHAVEMEDRRRRGTDGLSHGEAVMLGMLAAARISRGIGGLDDRAVAEHDELAHHLGVSPKLPDAVTPEAVMDVVRVDNKRGYLPVSGEEAAMVLLRELGHPYGSRDLPLTAVSLEAVKDVVTDMVRVPEPWHGSGAS</sequence>
<evidence type="ECO:0000259" key="13">
    <source>
        <dbReference type="Pfam" id="PF01761"/>
    </source>
</evidence>
<dbReference type="InterPro" id="IPR030960">
    <property type="entry name" value="DHQS/DOIS_N"/>
</dbReference>
<comment type="caution">
    <text evidence="15">The sequence shown here is derived from an EMBL/GenBank/DDBJ whole genome shotgun (WGS) entry which is preliminary data.</text>
</comment>
<dbReference type="Proteomes" id="UP000311713">
    <property type="component" value="Unassembled WGS sequence"/>
</dbReference>
<reference evidence="15 16" key="1">
    <citation type="submission" date="2019-06" db="EMBL/GenBank/DDBJ databases">
        <title>Draft genome of Streptomyces sedi sp. JCM16909.</title>
        <authorList>
            <person name="Klykleung N."/>
            <person name="Tanasupawat S."/>
            <person name="Kudo T."/>
            <person name="Yuki M."/>
            <person name="Ohkuma M."/>
        </authorList>
    </citation>
    <scope>NUCLEOTIDE SEQUENCE [LARGE SCALE GENOMIC DNA]</scope>
    <source>
        <strain evidence="15 16">JCM 16909</strain>
    </source>
</reference>
<dbReference type="Pfam" id="PF01761">
    <property type="entry name" value="DHQ_synthase"/>
    <property type="match status" value="1"/>
</dbReference>
<dbReference type="Pfam" id="PF24621">
    <property type="entry name" value="DHQS_C"/>
    <property type="match status" value="1"/>
</dbReference>
<evidence type="ECO:0000256" key="6">
    <source>
        <dbReference type="ARBA" id="ARBA00023285"/>
    </source>
</evidence>
<keyword evidence="16" id="KW-1185">Reference proteome</keyword>
<dbReference type="InterPro" id="IPR050071">
    <property type="entry name" value="Dehydroquinate_synthase"/>
</dbReference>
<dbReference type="PANTHER" id="PTHR43622">
    <property type="entry name" value="3-DEHYDROQUINATE SYNTHASE"/>
    <property type="match status" value="1"/>
</dbReference>
<evidence type="ECO:0000256" key="10">
    <source>
        <dbReference type="ARBA" id="ARBA00038469"/>
    </source>
</evidence>
<dbReference type="InterPro" id="IPR056179">
    <property type="entry name" value="DHQS_C"/>
</dbReference>
<dbReference type="EC" id="4.2.3.124" evidence="11"/>
<name>A0A5C4UR06_9ACTN</name>
<evidence type="ECO:0000256" key="1">
    <source>
        <dbReference type="ARBA" id="ARBA00001911"/>
    </source>
</evidence>
<comment type="pathway">
    <text evidence="9">Metabolic intermediate biosynthesis; 2-deoxystreptamine biosynthesis; 2-deoxystreptamine from D-glucose 6-phosphate: step 1/4.</text>
</comment>
<evidence type="ECO:0000313" key="16">
    <source>
        <dbReference type="Proteomes" id="UP000311713"/>
    </source>
</evidence>
<evidence type="ECO:0000256" key="5">
    <source>
        <dbReference type="ARBA" id="ARBA00023239"/>
    </source>
</evidence>
<evidence type="ECO:0000256" key="8">
    <source>
        <dbReference type="ARBA" id="ARBA00037594"/>
    </source>
</evidence>
<comment type="cofactor">
    <cofactor evidence="2">
        <name>Co(2+)</name>
        <dbReference type="ChEBI" id="CHEBI:48828"/>
    </cofactor>
</comment>
<gene>
    <name evidence="15" type="ORF">FH715_25955</name>
</gene>
<dbReference type="OrthoDB" id="9806583at2"/>
<proteinExistence type="inferred from homology"/>
<dbReference type="PANTHER" id="PTHR43622:SF1">
    <property type="entry name" value="3-DEHYDROQUINATE SYNTHASE"/>
    <property type="match status" value="1"/>
</dbReference>
<dbReference type="GO" id="GO:0046872">
    <property type="term" value="F:metal ion binding"/>
    <property type="evidence" value="ECO:0007669"/>
    <property type="project" value="UniProtKB-KW"/>
</dbReference>
<evidence type="ECO:0000256" key="9">
    <source>
        <dbReference type="ARBA" id="ARBA00037923"/>
    </source>
</evidence>
<dbReference type="Gene3D" id="1.20.1090.10">
    <property type="entry name" value="Dehydroquinate synthase-like - alpha domain"/>
    <property type="match status" value="1"/>
</dbReference>
<evidence type="ECO:0000256" key="7">
    <source>
        <dbReference type="ARBA" id="ARBA00035757"/>
    </source>
</evidence>
<dbReference type="AlphaFoldDB" id="A0A5C4UR06"/>